<dbReference type="Gene3D" id="1.20.58.520">
    <property type="entry name" value="Amidohydrolase"/>
    <property type="match status" value="1"/>
</dbReference>
<evidence type="ECO:0000313" key="5">
    <source>
        <dbReference type="Proteomes" id="UP001302367"/>
    </source>
</evidence>
<sequence length="415" mass="45193">MASFLIKDVRIFDGETTIESGSVVVENGKISKVSKEPIEYDGKIISKSGHTLLPGLIDVHVHCDNANPIAPPQALRFGCTTVCDMHNGFPNIQKLREQIKGGDCADIKSTSFAATIKGGWPEAIVLMLNDNPETRAEIATWPKLQTPEDGQQYVLDRISEDVDYIKLMHESGLVMGANFPKPSLDLQKSIIETAHSHDLLVVAHATCLSDTLEILSAGADGLTHTFIDAPPTEELIAAYKKNNAHCNPTLSAMGSGTKEGKETQERFAHDERVQHLLDKTEREQMCKCMEFARKAGATCENAFESVRRLKEAGVLILCGSDAAGPAVGTAWGLSMHQELDLFVKQCGITPEEALISATSAPAKRFKFSDRGMIKPGLRADLLLVEGNPLEDITHTLDLRGVWTEGKLCSAYEGKL</sequence>
<proteinExistence type="predicted"/>
<dbReference type="Pfam" id="PF01979">
    <property type="entry name" value="Amidohydro_1"/>
    <property type="match status" value="1"/>
</dbReference>
<dbReference type="SUPFAM" id="SSF51556">
    <property type="entry name" value="Metallo-dependent hydrolases"/>
    <property type="match status" value="1"/>
</dbReference>
<dbReference type="InterPro" id="IPR032466">
    <property type="entry name" value="Metal_Hydrolase"/>
</dbReference>
<dbReference type="AlphaFoldDB" id="A0A2G5HMJ3"/>
<dbReference type="PANTHER" id="PTHR43135">
    <property type="entry name" value="ALPHA-D-RIBOSE 1-METHYLPHOSPHONATE 5-TRIPHOSPHATE DIPHOSPHATASE"/>
    <property type="match status" value="1"/>
</dbReference>
<dbReference type="InterPro" id="IPR051781">
    <property type="entry name" value="Metallo-dep_Hydrolase"/>
</dbReference>
<protein>
    <recommendedName>
        <fullName evidence="1">Amidohydrolase-related domain-containing protein</fullName>
    </recommendedName>
</protein>
<dbReference type="SUPFAM" id="SSF51338">
    <property type="entry name" value="Composite domain of metallo-dependent hydrolases"/>
    <property type="match status" value="1"/>
</dbReference>
<dbReference type="GO" id="GO:0016810">
    <property type="term" value="F:hydrolase activity, acting on carbon-nitrogen (but not peptide) bonds"/>
    <property type="evidence" value="ECO:0007669"/>
    <property type="project" value="InterPro"/>
</dbReference>
<organism evidence="2 4">
    <name type="scientific">Cercospora beticola</name>
    <name type="common">Sugarbeet leaf spot fungus</name>
    <dbReference type="NCBI Taxonomy" id="122368"/>
    <lineage>
        <taxon>Eukaryota</taxon>
        <taxon>Fungi</taxon>
        <taxon>Dikarya</taxon>
        <taxon>Ascomycota</taxon>
        <taxon>Pezizomycotina</taxon>
        <taxon>Dothideomycetes</taxon>
        <taxon>Dothideomycetidae</taxon>
        <taxon>Mycosphaerellales</taxon>
        <taxon>Mycosphaerellaceae</taxon>
        <taxon>Cercospora</taxon>
    </lineage>
</organism>
<reference evidence="3 5" key="2">
    <citation type="submission" date="2023-09" db="EMBL/GenBank/DDBJ databases">
        <title>Complete-Gapless Cercospora beticola genome.</title>
        <authorList>
            <person name="Wyatt N.A."/>
            <person name="Spanner R.E."/>
            <person name="Bolton M.D."/>
        </authorList>
    </citation>
    <scope>NUCLEOTIDE SEQUENCE [LARGE SCALE GENOMIC DNA]</scope>
    <source>
        <strain evidence="3">Cb09-40</strain>
    </source>
</reference>
<reference evidence="2 4" key="1">
    <citation type="submission" date="2015-10" db="EMBL/GenBank/DDBJ databases">
        <title>The cercosporin biosynthetic gene cluster was horizontally transferred to several fungal lineages and shown to be expanded in Cercospora beticola based on microsynteny with recipient genomes.</title>
        <authorList>
            <person name="De Jonge R."/>
            <person name="Ebert M.K."/>
            <person name="Suttle J.C."/>
            <person name="Jurick Ii W.M."/>
            <person name="Secor G.A."/>
            <person name="Thomma B.P."/>
            <person name="Van De Peer Y."/>
            <person name="Bolton M.D."/>
        </authorList>
    </citation>
    <scope>NUCLEOTIDE SEQUENCE [LARGE SCALE GENOMIC DNA]</scope>
    <source>
        <strain evidence="2 4">09-40</strain>
    </source>
</reference>
<accession>A0A2G5HMJ3</accession>
<dbReference type="EMBL" id="LKMD01000105">
    <property type="protein sequence ID" value="PIA93745.1"/>
    <property type="molecule type" value="Genomic_DNA"/>
</dbReference>
<dbReference type="OrthoDB" id="5595695at2759"/>
<dbReference type="InterPro" id="IPR011059">
    <property type="entry name" value="Metal-dep_hydrolase_composite"/>
</dbReference>
<dbReference type="Gene3D" id="3.40.50.10910">
    <property type="entry name" value="Amidohydrolase"/>
    <property type="match status" value="1"/>
</dbReference>
<dbReference type="PANTHER" id="PTHR43135:SF3">
    <property type="entry name" value="ALPHA-D-RIBOSE 1-METHYLPHOSPHONATE 5-TRIPHOSPHATE DIPHOSPHATASE"/>
    <property type="match status" value="1"/>
</dbReference>
<gene>
    <name evidence="2" type="ORF">CB0940_04352</name>
    <name evidence="3" type="ORF">RHO25_006213</name>
</gene>
<dbReference type="Gene3D" id="2.30.40.10">
    <property type="entry name" value="Urease, subunit C, domain 1"/>
    <property type="match status" value="1"/>
</dbReference>
<dbReference type="Gene3D" id="3.30.110.90">
    <property type="entry name" value="Amidohydrolase"/>
    <property type="match status" value="1"/>
</dbReference>
<evidence type="ECO:0000313" key="2">
    <source>
        <dbReference type="EMBL" id="PIA93745.1"/>
    </source>
</evidence>
<evidence type="ECO:0000259" key="1">
    <source>
        <dbReference type="Pfam" id="PF01979"/>
    </source>
</evidence>
<dbReference type="Proteomes" id="UP001302367">
    <property type="component" value="Chromosome 4"/>
</dbReference>
<keyword evidence="5" id="KW-1185">Reference proteome</keyword>
<feature type="domain" description="Amidohydrolase-related" evidence="1">
    <location>
        <begin position="51"/>
        <end position="407"/>
    </location>
</feature>
<dbReference type="InterPro" id="IPR006680">
    <property type="entry name" value="Amidohydro-rel"/>
</dbReference>
<name>A0A2G5HMJ3_CERBT</name>
<dbReference type="Proteomes" id="UP000230605">
    <property type="component" value="Chromosome 4"/>
</dbReference>
<evidence type="ECO:0000313" key="3">
    <source>
        <dbReference type="EMBL" id="WPB01584.1"/>
    </source>
</evidence>
<evidence type="ECO:0000313" key="4">
    <source>
        <dbReference type="Proteomes" id="UP000230605"/>
    </source>
</evidence>
<dbReference type="EMBL" id="CP134187">
    <property type="protein sequence ID" value="WPB01584.1"/>
    <property type="molecule type" value="Genomic_DNA"/>
</dbReference>